<protein>
    <submittedName>
        <fullName evidence="1">Phosphoinositide phosphatase sac9-related</fullName>
    </submittedName>
</protein>
<accession>A0AAV7YTB1</accession>
<comment type="caution">
    <text evidence="1">The sequence shown here is derived from an EMBL/GenBank/DDBJ whole genome shotgun (WGS) entry which is preliminary data.</text>
</comment>
<dbReference type="AlphaFoldDB" id="A0AAV7YTB1"/>
<name>A0AAV7YTB1_9EUKA</name>
<evidence type="ECO:0000313" key="2">
    <source>
        <dbReference type="Proteomes" id="UP001146793"/>
    </source>
</evidence>
<proteinExistence type="predicted"/>
<gene>
    <name evidence="1" type="ORF">M0812_21950</name>
</gene>
<reference evidence="1" key="1">
    <citation type="submission" date="2022-08" db="EMBL/GenBank/DDBJ databases">
        <title>Novel sulphate-reducing endosymbionts in the free-living metamonad Anaeramoeba.</title>
        <authorList>
            <person name="Jerlstrom-Hultqvist J."/>
            <person name="Cepicka I."/>
            <person name="Gallot-Lavallee L."/>
            <person name="Salas-Leiva D."/>
            <person name="Curtis B.A."/>
            <person name="Zahonova K."/>
            <person name="Pipaliya S."/>
            <person name="Dacks J."/>
            <person name="Roger A.J."/>
        </authorList>
    </citation>
    <scope>NUCLEOTIDE SEQUENCE</scope>
    <source>
        <strain evidence="1">Busselton2</strain>
    </source>
</reference>
<dbReference type="EMBL" id="JANTQA010000047">
    <property type="protein sequence ID" value="KAJ3433003.1"/>
    <property type="molecule type" value="Genomic_DNA"/>
</dbReference>
<organism evidence="1 2">
    <name type="scientific">Anaeramoeba flamelloides</name>
    <dbReference type="NCBI Taxonomy" id="1746091"/>
    <lineage>
        <taxon>Eukaryota</taxon>
        <taxon>Metamonada</taxon>
        <taxon>Anaeramoebidae</taxon>
        <taxon>Anaeramoeba</taxon>
    </lineage>
</organism>
<evidence type="ECO:0000313" key="1">
    <source>
        <dbReference type="EMBL" id="KAJ3433003.1"/>
    </source>
</evidence>
<sequence>MVKKSLPINKMGYNKKDQVLKLEIQNTIVSCLSYIIMHNQKEGWISQPKMFTVVVIETSSIGKPITHKLYGIYLIPKVAHGTNLFFNFIQPIRTNSIIIELMSNYGGSTIVPGNVALY</sequence>
<dbReference type="Proteomes" id="UP001146793">
    <property type="component" value="Unassembled WGS sequence"/>
</dbReference>